<feature type="coiled-coil region" evidence="1">
    <location>
        <begin position="101"/>
        <end position="236"/>
    </location>
</feature>
<keyword evidence="2" id="KW-1133">Transmembrane helix</keyword>
<evidence type="ECO:0000313" key="4">
    <source>
        <dbReference type="EMBL" id="MBD0725070.1"/>
    </source>
</evidence>
<dbReference type="EMBL" id="NASZ01000009">
    <property type="protein sequence ID" value="MBD0725070.1"/>
    <property type="molecule type" value="Genomic_DNA"/>
</dbReference>
<accession>A0ABR7UQ92</accession>
<comment type="caution">
    <text evidence="4">The sequence shown here is derived from an EMBL/GenBank/DDBJ whole genome shotgun (WGS) entry which is preliminary data.</text>
</comment>
<organism evidence="4 5">
    <name type="scientific">Flavobacterium pokkalii</name>
    <dbReference type="NCBI Taxonomy" id="1940408"/>
    <lineage>
        <taxon>Bacteria</taxon>
        <taxon>Pseudomonadati</taxon>
        <taxon>Bacteroidota</taxon>
        <taxon>Flavobacteriia</taxon>
        <taxon>Flavobacteriales</taxon>
        <taxon>Flavobacteriaceae</taxon>
        <taxon>Flavobacterium</taxon>
    </lineage>
</organism>
<gene>
    <name evidence="4" type="ORF">B6A10_07760</name>
</gene>
<evidence type="ECO:0000259" key="3">
    <source>
        <dbReference type="Pfam" id="PF14237"/>
    </source>
</evidence>
<dbReference type="InterPro" id="IPR025640">
    <property type="entry name" value="GYF_2"/>
</dbReference>
<proteinExistence type="predicted"/>
<protein>
    <recommendedName>
        <fullName evidence="3">GYF domain-containing protein</fullName>
    </recommendedName>
</protein>
<dbReference type="Pfam" id="PF14237">
    <property type="entry name" value="GYF_2"/>
    <property type="match status" value="1"/>
</dbReference>
<evidence type="ECO:0000256" key="1">
    <source>
        <dbReference type="SAM" id="Coils"/>
    </source>
</evidence>
<feature type="transmembrane region" description="Helical" evidence="2">
    <location>
        <begin position="84"/>
        <end position="103"/>
    </location>
</feature>
<feature type="domain" description="GYF" evidence="3">
    <location>
        <begin position="4"/>
        <end position="49"/>
    </location>
</feature>
<evidence type="ECO:0000313" key="5">
    <source>
        <dbReference type="Proteomes" id="UP000661715"/>
    </source>
</evidence>
<dbReference type="RefSeq" id="WP_188220414.1">
    <property type="nucleotide sequence ID" value="NZ_NASZ01000009.1"/>
</dbReference>
<keyword evidence="2" id="KW-0472">Membrane</keyword>
<keyword evidence="1" id="KW-0175">Coiled coil</keyword>
<dbReference type="Proteomes" id="UP000661715">
    <property type="component" value="Unassembled WGS sequence"/>
</dbReference>
<keyword evidence="5" id="KW-1185">Reference proteome</keyword>
<reference evidence="4 5" key="1">
    <citation type="journal article" date="2020" name="Microbiol. Res.">
        <title>Flavobacterium pokkalii sp. nov., a novel plant growth promoting native rhizobacteria isolated from pokkali rice grown in coastal saline affected agricultural regions of southern India, Kerala.</title>
        <authorList>
            <person name="Menon R.R."/>
            <person name="Kumari S."/>
            <person name="Viver T."/>
            <person name="Rameshkumar N."/>
        </authorList>
    </citation>
    <scope>NUCLEOTIDE SEQUENCE [LARGE SCALE GENOMIC DNA]</scope>
    <source>
        <strain evidence="4 5">L1I52</strain>
    </source>
</reference>
<name>A0ABR7UQ92_9FLAO</name>
<sequence>MKKYYLHNGVESSGPFSLTELEEKQITAATPVWFSGMPDWKTAGEIEELQTLLKVTPPPFKSNSPTPKSKEKSNKIMVLNKGRFYLFAFLTLLVIGSFTLNFINENRKQELEARNNKTERENRQFLLQEEEIKAQKEQLAEQQRLEKERIIKEKKEIITKRLAEIQIENTEKQNLFEATKNELVKANQFHFFRTEEEKNNEINIIQTKLKLLQDELESLDRERTQLNLELENIQLKH</sequence>
<keyword evidence="2" id="KW-0812">Transmembrane</keyword>
<evidence type="ECO:0000256" key="2">
    <source>
        <dbReference type="SAM" id="Phobius"/>
    </source>
</evidence>